<dbReference type="PANTHER" id="PTHR41700">
    <property type="entry name" value="GCN5-RELATED N-ACETYLTRANSFERASE"/>
    <property type="match status" value="1"/>
</dbReference>
<dbReference type="PANTHER" id="PTHR41700:SF1">
    <property type="entry name" value="N-ACETYLTRANSFERASE DOMAIN-CONTAINING PROTEIN"/>
    <property type="match status" value="1"/>
</dbReference>
<evidence type="ECO:0000313" key="3">
    <source>
        <dbReference type="Proteomes" id="UP001198565"/>
    </source>
</evidence>
<proteinExistence type="predicted"/>
<keyword evidence="3" id="KW-1185">Reference proteome</keyword>
<sequence length="261" mass="28511">MPAPDIRELHDLDDFADVVALFARIWQCPPEHSPVNVEQMRALSHCGNYVAGAYHQGRLVGASVAFLSAPVGRGLHSHVTGALPGLGAGHALKLHQRAWALERGLDRITWTYDPLVRRNAHFNLVKLGALPEEYLPSFYGPMDDGINTGDETDRALAVWHLLEPRAEAAALGHPQRPDLPSATHYALRDHHGRPRPGTLTAGSLLVQLPADIETLRRTDPAAAKDWRLALRDVLGTLLSDGASVIGFHDKSSYLLTRKPTA</sequence>
<reference evidence="2 3" key="1">
    <citation type="submission" date="2021-08" db="EMBL/GenBank/DDBJ databases">
        <title>Streptomyces sp. PTM05 isolated from lichen.</title>
        <authorList>
            <person name="Somphong A."/>
            <person name="Phongsopitanun W."/>
            <person name="Tanasupawat S."/>
        </authorList>
    </citation>
    <scope>NUCLEOTIDE SEQUENCE [LARGE SCALE GENOMIC DNA]</scope>
    <source>
        <strain evidence="2 3">Ptm05</strain>
    </source>
</reference>
<accession>A0ABS7QKJ4</accession>
<dbReference type="Gene3D" id="3.40.630.30">
    <property type="match status" value="1"/>
</dbReference>
<dbReference type="InterPro" id="IPR016181">
    <property type="entry name" value="Acyl_CoA_acyltransferase"/>
</dbReference>
<comment type="caution">
    <text evidence="2">The sequence shown here is derived from an EMBL/GenBank/DDBJ whole genome shotgun (WGS) entry which is preliminary data.</text>
</comment>
<protein>
    <submittedName>
        <fullName evidence="2">GNAT family N-acetyltransferase</fullName>
    </submittedName>
</protein>
<dbReference type="EMBL" id="JAINVZ010000001">
    <property type="protein sequence ID" value="MBY8883706.1"/>
    <property type="molecule type" value="Genomic_DNA"/>
</dbReference>
<organism evidence="2 3">
    <name type="scientific">Streptantibioticus parmotrematis</name>
    <dbReference type="NCBI Taxonomy" id="2873249"/>
    <lineage>
        <taxon>Bacteria</taxon>
        <taxon>Bacillati</taxon>
        <taxon>Actinomycetota</taxon>
        <taxon>Actinomycetes</taxon>
        <taxon>Kitasatosporales</taxon>
        <taxon>Streptomycetaceae</taxon>
        <taxon>Streptantibioticus</taxon>
    </lineage>
</organism>
<dbReference type="InterPro" id="IPR038764">
    <property type="entry name" value="GNAT_N_AcTrfase_prd"/>
</dbReference>
<evidence type="ECO:0000256" key="1">
    <source>
        <dbReference type="SAM" id="MobiDB-lite"/>
    </source>
</evidence>
<feature type="region of interest" description="Disordered" evidence="1">
    <location>
        <begin position="170"/>
        <end position="200"/>
    </location>
</feature>
<gene>
    <name evidence="2" type="ORF">K7472_02450</name>
</gene>
<name>A0ABS7QKJ4_9ACTN</name>
<dbReference type="SUPFAM" id="SSF55729">
    <property type="entry name" value="Acyl-CoA N-acyltransferases (Nat)"/>
    <property type="match status" value="1"/>
</dbReference>
<dbReference type="Proteomes" id="UP001198565">
    <property type="component" value="Unassembled WGS sequence"/>
</dbReference>
<evidence type="ECO:0000313" key="2">
    <source>
        <dbReference type="EMBL" id="MBY8883706.1"/>
    </source>
</evidence>